<reference evidence="4 5" key="1">
    <citation type="journal article" date="2019" name="Int. J. Syst. Evol. Microbiol.">
        <title>The Global Catalogue of Microorganisms (GCM) 10K type strain sequencing project: providing services to taxonomists for standard genome sequencing and annotation.</title>
        <authorList>
            <consortium name="The Broad Institute Genomics Platform"/>
            <consortium name="The Broad Institute Genome Sequencing Center for Infectious Disease"/>
            <person name="Wu L."/>
            <person name="Ma J."/>
        </authorList>
    </citation>
    <scope>NUCLEOTIDE SEQUENCE [LARGE SCALE GENOMIC DNA]</scope>
    <source>
        <strain evidence="4 5">SYNS20</strain>
    </source>
</reference>
<feature type="domain" description="MOFRL" evidence="2">
    <location>
        <begin position="366"/>
        <end position="475"/>
    </location>
</feature>
<feature type="compositionally biased region" description="Polar residues" evidence="1">
    <location>
        <begin position="1"/>
        <end position="10"/>
    </location>
</feature>
<dbReference type="InterPro" id="IPR037035">
    <property type="entry name" value="GK-like_C_sf"/>
</dbReference>
<dbReference type="InterPro" id="IPR025286">
    <property type="entry name" value="MOFRL_assoc_dom"/>
</dbReference>
<dbReference type="PANTHER" id="PTHR12227:SF0">
    <property type="entry name" value="GLYCERATE KINASE"/>
    <property type="match status" value="1"/>
</dbReference>
<dbReference type="Gene3D" id="3.40.50.10180">
    <property type="entry name" value="Glycerate kinase, MOFRL-like N-terminal domain"/>
    <property type="match status" value="1"/>
</dbReference>
<evidence type="ECO:0000259" key="3">
    <source>
        <dbReference type="Pfam" id="PF13660"/>
    </source>
</evidence>
<evidence type="ECO:0000313" key="4">
    <source>
        <dbReference type="EMBL" id="MFC6784718.1"/>
    </source>
</evidence>
<dbReference type="GO" id="GO:0016301">
    <property type="term" value="F:kinase activity"/>
    <property type="evidence" value="ECO:0007669"/>
    <property type="project" value="UniProtKB-KW"/>
</dbReference>
<feature type="compositionally biased region" description="Acidic residues" evidence="1">
    <location>
        <begin position="106"/>
        <end position="115"/>
    </location>
</feature>
<feature type="region of interest" description="Disordered" evidence="1">
    <location>
        <begin position="1"/>
        <end position="21"/>
    </location>
</feature>
<dbReference type="InterPro" id="IPR007835">
    <property type="entry name" value="MOFRL"/>
</dbReference>
<name>A0ABD5T9J0_9EURY</name>
<accession>A0ABD5T9J0</accession>
<dbReference type="Gene3D" id="3.40.1480.10">
    <property type="entry name" value="MOFRL domain"/>
    <property type="match status" value="1"/>
</dbReference>
<evidence type="ECO:0000256" key="1">
    <source>
        <dbReference type="SAM" id="MobiDB-lite"/>
    </source>
</evidence>
<feature type="domain" description="MOFRL-associated" evidence="3">
    <location>
        <begin position="29"/>
        <end position="281"/>
    </location>
</feature>
<dbReference type="InterPro" id="IPR039760">
    <property type="entry name" value="MOFRL_protein"/>
</dbReference>
<keyword evidence="4" id="KW-0808">Transferase</keyword>
<comment type="caution">
    <text evidence="4">The sequence shown here is derived from an EMBL/GenBank/DDBJ whole genome shotgun (WGS) entry which is preliminary data.</text>
</comment>
<dbReference type="InterPro" id="IPR038614">
    <property type="entry name" value="GK_N_sf"/>
</dbReference>
<organism evidence="4 5">
    <name type="scientific">Halobaculum halobium</name>
    <dbReference type="NCBI Taxonomy" id="3032281"/>
    <lineage>
        <taxon>Archaea</taxon>
        <taxon>Methanobacteriati</taxon>
        <taxon>Methanobacteriota</taxon>
        <taxon>Stenosarchaea group</taxon>
        <taxon>Halobacteria</taxon>
        <taxon>Halobacteriales</taxon>
        <taxon>Haloferacaceae</taxon>
        <taxon>Halobaculum</taxon>
    </lineage>
</organism>
<dbReference type="GeneID" id="81211435"/>
<dbReference type="Proteomes" id="UP001596443">
    <property type="component" value="Unassembled WGS sequence"/>
</dbReference>
<keyword evidence="4" id="KW-0418">Kinase</keyword>
<protein>
    <submittedName>
        <fullName evidence="4">Glycerate kinase</fullName>
    </submittedName>
</protein>
<dbReference type="Pfam" id="PF13660">
    <property type="entry name" value="DUF4147"/>
    <property type="match status" value="1"/>
</dbReference>
<evidence type="ECO:0000259" key="2">
    <source>
        <dbReference type="Pfam" id="PF05161"/>
    </source>
</evidence>
<dbReference type="SUPFAM" id="SSF82544">
    <property type="entry name" value="GckA/TtuD-like"/>
    <property type="match status" value="1"/>
</dbReference>
<dbReference type="AlphaFoldDB" id="A0ABD5T9J0"/>
<keyword evidence="5" id="KW-1185">Reference proteome</keyword>
<dbReference type="RefSeq" id="WP_284063539.1">
    <property type="nucleotide sequence ID" value="NZ_CP126159.1"/>
</dbReference>
<gene>
    <name evidence="4" type="ORF">ACFQFD_01540</name>
</gene>
<dbReference type="Pfam" id="PF05161">
    <property type="entry name" value="MOFRL"/>
    <property type="match status" value="1"/>
</dbReference>
<sequence>MANDEQSSVPTADDLGGASPTDAERTAIACVTAAIEAALPATVVAKLVSVDASVLCVGDGAYDLDAYDRLVVVGGGKAADGAATALEEQLGARIDEGVIVVDAVDGDSPEEDEASSEGGDPRPGADVDNSQIDRVVGGHPVPTSTGVEGTARAVELARSADENTLVLALVTGGASALFAAPAESVGLAALRETTDALLRAGADIDEINAVRKHLSQVKGGRLAAAAAPATVVGIAFSDVVGDDLSVIGSGPTAPDDSTYAEALAVLDRYGIDAPAAVDRHLRRGADGTKTETPTADATVFDRVETHVLANAATALDAAAAAAADLGYDPLVLSSRIRGEARAAGVTHAAIAEEVADSGNPVEPPAVVLSGGETTVTVDGDGSGGPNLECALAAGLEFARPESPVAERPVAFLAADTDGHDGSTDAAGALVTPQTIADAADAAAARTALDDNDALPALRERDAVVQTGATGTNVNDFRVLVVEE</sequence>
<evidence type="ECO:0000313" key="5">
    <source>
        <dbReference type="Proteomes" id="UP001596443"/>
    </source>
</evidence>
<proteinExistence type="predicted"/>
<dbReference type="PANTHER" id="PTHR12227">
    <property type="entry name" value="GLYCERATE KINASE"/>
    <property type="match status" value="1"/>
</dbReference>
<feature type="region of interest" description="Disordered" evidence="1">
    <location>
        <begin position="106"/>
        <end position="146"/>
    </location>
</feature>
<dbReference type="EMBL" id="JBHSWX010000001">
    <property type="protein sequence ID" value="MFC6784718.1"/>
    <property type="molecule type" value="Genomic_DNA"/>
</dbReference>